<proteinExistence type="predicted"/>
<reference evidence="1" key="1">
    <citation type="submission" date="2020-02" db="EMBL/GenBank/DDBJ databases">
        <authorList>
            <person name="Meier V. D."/>
        </authorList>
    </citation>
    <scope>NUCLEOTIDE SEQUENCE</scope>
    <source>
        <strain evidence="1">AVDCRST_MAG56</strain>
    </source>
</reference>
<dbReference type="AlphaFoldDB" id="A0A6J4J513"/>
<organism evidence="1">
    <name type="scientific">uncultured Cytophagales bacterium</name>
    <dbReference type="NCBI Taxonomy" id="158755"/>
    <lineage>
        <taxon>Bacteria</taxon>
        <taxon>Pseudomonadati</taxon>
        <taxon>Bacteroidota</taxon>
        <taxon>Sphingobacteriia</taxon>
        <taxon>Sphingobacteriales</taxon>
        <taxon>environmental samples</taxon>
    </lineage>
</organism>
<dbReference type="EMBL" id="CADCTQ010000257">
    <property type="protein sequence ID" value="CAA9270556.1"/>
    <property type="molecule type" value="Genomic_DNA"/>
</dbReference>
<sequence length="175" mass="19136">MLPQAVQAPFRKQAMRPSCTTGTALLRAALLTIAAIPLSVGAPAPENRHSGYTCAESFGPEGAVWYRLREHDRSGRVDDSLYARPADTLPRKRLGVKPSPGPGHQVQLTLRDPPAVPVLVTIQDRLGFTHYQQWHPPHGQLTVRLGDLARTLPPGTYSASVSTGQLFLKEKFIVE</sequence>
<evidence type="ECO:0000313" key="1">
    <source>
        <dbReference type="EMBL" id="CAA9270556.1"/>
    </source>
</evidence>
<accession>A0A6J4J513</accession>
<protein>
    <submittedName>
        <fullName evidence="1">Uncharacterized protein</fullName>
    </submittedName>
</protein>
<gene>
    <name evidence="1" type="ORF">AVDCRST_MAG56-3193</name>
</gene>
<name>A0A6J4J513_9SPHI</name>